<dbReference type="GO" id="GO:0030497">
    <property type="term" value="P:fatty acid elongation"/>
    <property type="evidence" value="ECO:0007669"/>
    <property type="project" value="TreeGrafter"/>
</dbReference>
<dbReference type="InterPro" id="IPR002347">
    <property type="entry name" value="SDR_fam"/>
</dbReference>
<dbReference type="OMA" id="GCLTHSF"/>
<dbReference type="EnsemblProtists" id="EKX54282">
    <property type="protein sequence ID" value="EKX54282"/>
    <property type="gene ID" value="GUITHDRAFT_149967"/>
</dbReference>
<organism evidence="4">
    <name type="scientific">Guillardia theta (strain CCMP2712)</name>
    <name type="common">Cryptophyte</name>
    <dbReference type="NCBI Taxonomy" id="905079"/>
    <lineage>
        <taxon>Eukaryota</taxon>
        <taxon>Cryptophyceae</taxon>
        <taxon>Pyrenomonadales</taxon>
        <taxon>Geminigeraceae</taxon>
        <taxon>Guillardia</taxon>
    </lineage>
</organism>
<dbReference type="GeneID" id="17311352"/>
<dbReference type="KEGG" id="gtt:GUITHDRAFT_149967"/>
<dbReference type="GO" id="GO:0016616">
    <property type="term" value="F:oxidoreductase activity, acting on the CH-OH group of donors, NAD or NADP as acceptor"/>
    <property type="evidence" value="ECO:0007669"/>
    <property type="project" value="TreeGrafter"/>
</dbReference>
<protein>
    <submittedName>
        <fullName evidence="4 5">Uncharacterized protein</fullName>
    </submittedName>
</protein>
<dbReference type="Proteomes" id="UP000011087">
    <property type="component" value="Unassembled WGS sequence"/>
</dbReference>
<dbReference type="FunFam" id="3.40.50.720:FF:000173">
    <property type="entry name" value="3-oxoacyl-[acyl-carrier protein] reductase"/>
    <property type="match status" value="1"/>
</dbReference>
<evidence type="ECO:0000256" key="1">
    <source>
        <dbReference type="ARBA" id="ARBA00006484"/>
    </source>
</evidence>
<evidence type="ECO:0000313" key="4">
    <source>
        <dbReference type="EMBL" id="EKX54282.1"/>
    </source>
</evidence>
<dbReference type="PRINTS" id="PR00081">
    <property type="entry name" value="GDHRDH"/>
</dbReference>
<gene>
    <name evidence="4" type="ORF">GUITHDRAFT_149967</name>
</gene>
<evidence type="ECO:0000313" key="6">
    <source>
        <dbReference type="Proteomes" id="UP000011087"/>
    </source>
</evidence>
<reference evidence="4 6" key="1">
    <citation type="journal article" date="2012" name="Nature">
        <title>Algal genomes reveal evolutionary mosaicism and the fate of nucleomorphs.</title>
        <authorList>
            <consortium name="DOE Joint Genome Institute"/>
            <person name="Curtis B.A."/>
            <person name="Tanifuji G."/>
            <person name="Burki F."/>
            <person name="Gruber A."/>
            <person name="Irimia M."/>
            <person name="Maruyama S."/>
            <person name="Arias M.C."/>
            <person name="Ball S.G."/>
            <person name="Gile G.H."/>
            <person name="Hirakawa Y."/>
            <person name="Hopkins J.F."/>
            <person name="Kuo A."/>
            <person name="Rensing S.A."/>
            <person name="Schmutz J."/>
            <person name="Symeonidi A."/>
            <person name="Elias M."/>
            <person name="Eveleigh R.J."/>
            <person name="Herman E.K."/>
            <person name="Klute M.J."/>
            <person name="Nakayama T."/>
            <person name="Obornik M."/>
            <person name="Reyes-Prieto A."/>
            <person name="Armbrust E.V."/>
            <person name="Aves S.J."/>
            <person name="Beiko R.G."/>
            <person name="Coutinho P."/>
            <person name="Dacks J.B."/>
            <person name="Durnford D.G."/>
            <person name="Fast N.M."/>
            <person name="Green B.R."/>
            <person name="Grisdale C.J."/>
            <person name="Hempel F."/>
            <person name="Henrissat B."/>
            <person name="Hoppner M.P."/>
            <person name="Ishida K."/>
            <person name="Kim E."/>
            <person name="Koreny L."/>
            <person name="Kroth P.G."/>
            <person name="Liu Y."/>
            <person name="Malik S.B."/>
            <person name="Maier U.G."/>
            <person name="McRose D."/>
            <person name="Mock T."/>
            <person name="Neilson J.A."/>
            <person name="Onodera N.T."/>
            <person name="Poole A.M."/>
            <person name="Pritham E.J."/>
            <person name="Richards T.A."/>
            <person name="Rocap G."/>
            <person name="Roy S.W."/>
            <person name="Sarai C."/>
            <person name="Schaack S."/>
            <person name="Shirato S."/>
            <person name="Slamovits C.H."/>
            <person name="Spencer D.F."/>
            <person name="Suzuki S."/>
            <person name="Worden A.Z."/>
            <person name="Zauner S."/>
            <person name="Barry K."/>
            <person name="Bell C."/>
            <person name="Bharti A.K."/>
            <person name="Crow J.A."/>
            <person name="Grimwood J."/>
            <person name="Kramer R."/>
            <person name="Lindquist E."/>
            <person name="Lucas S."/>
            <person name="Salamov A."/>
            <person name="McFadden G.I."/>
            <person name="Lane C.E."/>
            <person name="Keeling P.J."/>
            <person name="Gray M.W."/>
            <person name="Grigoriev I.V."/>
            <person name="Archibald J.M."/>
        </authorList>
    </citation>
    <scope>NUCLEOTIDE SEQUENCE</scope>
    <source>
        <strain evidence="4 6">CCMP2712</strain>
    </source>
</reference>
<evidence type="ECO:0000256" key="2">
    <source>
        <dbReference type="ARBA" id="ARBA00023002"/>
    </source>
</evidence>
<dbReference type="PaxDb" id="55529-EKX54282"/>
<dbReference type="InterPro" id="IPR036291">
    <property type="entry name" value="NAD(P)-bd_dom_sf"/>
</dbReference>
<sequence length="253" mass="27068">MLLPNVRAIVTGAAGGLGSTFCRRLLENGASVLAVDVNSARLEQLKEGLKSSKFHVQTADISKEDSVRSIFEAAEKSMAGSNVLVNNAGILRDKALVKRDKSSGKGMHGMSKEEWDAVISINLTAPFLCAREFASRMIGSGQEGVIVNISSSARNGYVFQSNYSAAKAGLAADTVVWAKELAKHNIRVGAIAPGVVHTQILDSVPKNLLDELIAKVPLGRLGQEDEVWQGLKFILECNYFTGRVVEIDGGITL</sequence>
<evidence type="ECO:0000256" key="3">
    <source>
        <dbReference type="RuleBase" id="RU000363"/>
    </source>
</evidence>
<keyword evidence="6" id="KW-1185">Reference proteome</keyword>
<proteinExistence type="inferred from homology"/>
<dbReference type="PANTHER" id="PTHR42760:SF135">
    <property type="entry name" value="BLL7886 PROTEIN"/>
    <property type="match status" value="1"/>
</dbReference>
<accession>L1K131</accession>
<dbReference type="PANTHER" id="PTHR42760">
    <property type="entry name" value="SHORT-CHAIN DEHYDROGENASES/REDUCTASES FAMILY MEMBER"/>
    <property type="match status" value="1"/>
</dbReference>
<dbReference type="Pfam" id="PF00106">
    <property type="entry name" value="adh_short"/>
    <property type="match status" value="1"/>
</dbReference>
<dbReference type="AlphaFoldDB" id="L1K131"/>
<dbReference type="eggNOG" id="KOG1200">
    <property type="taxonomic scope" value="Eukaryota"/>
</dbReference>
<evidence type="ECO:0000313" key="5">
    <source>
        <dbReference type="EnsemblProtists" id="EKX54282"/>
    </source>
</evidence>
<keyword evidence="2" id="KW-0560">Oxidoreductase</keyword>
<dbReference type="EMBL" id="JH992967">
    <property type="protein sequence ID" value="EKX54282.1"/>
    <property type="molecule type" value="Genomic_DNA"/>
</dbReference>
<dbReference type="SUPFAM" id="SSF51735">
    <property type="entry name" value="NAD(P)-binding Rossmann-fold domains"/>
    <property type="match status" value="1"/>
</dbReference>
<dbReference type="HOGENOM" id="CLU_010194_1_3_1"/>
<name>L1K131_GUITC</name>
<dbReference type="OrthoDB" id="47007at2759"/>
<dbReference type="RefSeq" id="XP_005841262.1">
    <property type="nucleotide sequence ID" value="XM_005841205.1"/>
</dbReference>
<reference evidence="5" key="3">
    <citation type="submission" date="2015-06" db="UniProtKB">
        <authorList>
            <consortium name="EnsemblProtists"/>
        </authorList>
    </citation>
    <scope>IDENTIFICATION</scope>
</reference>
<comment type="similarity">
    <text evidence="1 3">Belongs to the short-chain dehydrogenases/reductases (SDR) family.</text>
</comment>
<reference evidence="6" key="2">
    <citation type="submission" date="2012-11" db="EMBL/GenBank/DDBJ databases">
        <authorList>
            <person name="Kuo A."/>
            <person name="Curtis B.A."/>
            <person name="Tanifuji G."/>
            <person name="Burki F."/>
            <person name="Gruber A."/>
            <person name="Irimia M."/>
            <person name="Maruyama S."/>
            <person name="Arias M.C."/>
            <person name="Ball S.G."/>
            <person name="Gile G.H."/>
            <person name="Hirakawa Y."/>
            <person name="Hopkins J.F."/>
            <person name="Rensing S.A."/>
            <person name="Schmutz J."/>
            <person name="Symeonidi A."/>
            <person name="Elias M."/>
            <person name="Eveleigh R.J."/>
            <person name="Herman E.K."/>
            <person name="Klute M.J."/>
            <person name="Nakayama T."/>
            <person name="Obornik M."/>
            <person name="Reyes-Prieto A."/>
            <person name="Armbrust E.V."/>
            <person name="Aves S.J."/>
            <person name="Beiko R.G."/>
            <person name="Coutinho P."/>
            <person name="Dacks J.B."/>
            <person name="Durnford D.G."/>
            <person name="Fast N.M."/>
            <person name="Green B.R."/>
            <person name="Grisdale C."/>
            <person name="Hempe F."/>
            <person name="Henrissat B."/>
            <person name="Hoppner M.P."/>
            <person name="Ishida K.-I."/>
            <person name="Kim E."/>
            <person name="Koreny L."/>
            <person name="Kroth P.G."/>
            <person name="Liu Y."/>
            <person name="Malik S.-B."/>
            <person name="Maier U.G."/>
            <person name="McRose D."/>
            <person name="Mock T."/>
            <person name="Neilson J.A."/>
            <person name="Onodera N.T."/>
            <person name="Poole A.M."/>
            <person name="Pritham E.J."/>
            <person name="Richards T.A."/>
            <person name="Rocap G."/>
            <person name="Roy S.W."/>
            <person name="Sarai C."/>
            <person name="Schaack S."/>
            <person name="Shirato S."/>
            <person name="Slamovits C.H."/>
            <person name="Spencer D.F."/>
            <person name="Suzuki S."/>
            <person name="Worden A.Z."/>
            <person name="Zauner S."/>
            <person name="Barry K."/>
            <person name="Bell C."/>
            <person name="Bharti A.K."/>
            <person name="Crow J.A."/>
            <person name="Grimwood J."/>
            <person name="Kramer R."/>
            <person name="Lindquist E."/>
            <person name="Lucas S."/>
            <person name="Salamov A."/>
            <person name="McFadden G.I."/>
            <person name="Lane C.E."/>
            <person name="Keeling P.J."/>
            <person name="Gray M.W."/>
            <person name="Grigoriev I.V."/>
            <person name="Archibald J.M."/>
        </authorList>
    </citation>
    <scope>NUCLEOTIDE SEQUENCE</scope>
    <source>
        <strain evidence="6">CCMP2712</strain>
    </source>
</reference>
<dbReference type="PRINTS" id="PR00080">
    <property type="entry name" value="SDRFAMILY"/>
</dbReference>
<dbReference type="STRING" id="905079.L1K131"/>
<dbReference type="Gene3D" id="3.40.50.720">
    <property type="entry name" value="NAD(P)-binding Rossmann-like Domain"/>
    <property type="match status" value="1"/>
</dbReference>